<name>A0A9Q3GJN6_9BASI</name>
<organism evidence="2 3">
    <name type="scientific">Austropuccinia psidii MF-1</name>
    <dbReference type="NCBI Taxonomy" id="1389203"/>
    <lineage>
        <taxon>Eukaryota</taxon>
        <taxon>Fungi</taxon>
        <taxon>Dikarya</taxon>
        <taxon>Basidiomycota</taxon>
        <taxon>Pucciniomycotina</taxon>
        <taxon>Pucciniomycetes</taxon>
        <taxon>Pucciniales</taxon>
        <taxon>Sphaerophragmiaceae</taxon>
        <taxon>Austropuccinia</taxon>
    </lineage>
</organism>
<evidence type="ECO:0000313" key="3">
    <source>
        <dbReference type="Proteomes" id="UP000765509"/>
    </source>
</evidence>
<dbReference type="OrthoDB" id="8942758at2759"/>
<evidence type="ECO:0000256" key="1">
    <source>
        <dbReference type="SAM" id="MobiDB-lite"/>
    </source>
</evidence>
<dbReference type="Proteomes" id="UP000765509">
    <property type="component" value="Unassembled WGS sequence"/>
</dbReference>
<evidence type="ECO:0000313" key="2">
    <source>
        <dbReference type="EMBL" id="MBW0469480.1"/>
    </source>
</evidence>
<feature type="compositionally biased region" description="Basic and acidic residues" evidence="1">
    <location>
        <begin position="7"/>
        <end position="26"/>
    </location>
</feature>
<feature type="compositionally biased region" description="Basic residues" evidence="1">
    <location>
        <begin position="96"/>
        <end position="110"/>
    </location>
</feature>
<dbReference type="AlphaFoldDB" id="A0A9Q3GJN6"/>
<protein>
    <submittedName>
        <fullName evidence="2">Uncharacterized protein</fullName>
    </submittedName>
</protein>
<reference evidence="2" key="1">
    <citation type="submission" date="2021-03" db="EMBL/GenBank/DDBJ databases">
        <title>Draft genome sequence of rust myrtle Austropuccinia psidii MF-1, a brazilian biotype.</title>
        <authorList>
            <person name="Quecine M.C."/>
            <person name="Pachon D.M.R."/>
            <person name="Bonatelli M.L."/>
            <person name="Correr F.H."/>
            <person name="Franceschini L.M."/>
            <person name="Leite T.F."/>
            <person name="Margarido G.R.A."/>
            <person name="Almeida C.A."/>
            <person name="Ferrarezi J.A."/>
            <person name="Labate C.A."/>
        </authorList>
    </citation>
    <scope>NUCLEOTIDE SEQUENCE</scope>
    <source>
        <strain evidence="2">MF-1</strain>
    </source>
</reference>
<feature type="region of interest" description="Disordered" evidence="1">
    <location>
        <begin position="1"/>
        <end position="117"/>
    </location>
</feature>
<keyword evidence="3" id="KW-1185">Reference proteome</keyword>
<feature type="compositionally biased region" description="Basic and acidic residues" evidence="1">
    <location>
        <begin position="59"/>
        <end position="83"/>
    </location>
</feature>
<proteinExistence type="predicted"/>
<feature type="compositionally biased region" description="Basic residues" evidence="1">
    <location>
        <begin position="43"/>
        <end position="52"/>
    </location>
</feature>
<gene>
    <name evidence="2" type="ORF">O181_009195</name>
</gene>
<comment type="caution">
    <text evidence="2">The sequence shown here is derived from an EMBL/GenBank/DDBJ whole genome shotgun (WGS) entry which is preliminary data.</text>
</comment>
<sequence>MDITLELDSRYHERPKEKGINQEKKPPVTGSNSLRSPQGSSSKKPHHKKRKKGDIFQVSKDKPHSSLLNKENKFIGSEKERRIKVGFGTDFGGKNPIKKGFKRPQNRPRPSRGFPSKQGKALVGLMMGSMILTYFLQEHNLAV</sequence>
<accession>A0A9Q3GJN6</accession>
<dbReference type="EMBL" id="AVOT02002197">
    <property type="protein sequence ID" value="MBW0469480.1"/>
    <property type="molecule type" value="Genomic_DNA"/>
</dbReference>